<dbReference type="SMART" id="SM00332">
    <property type="entry name" value="PP2Cc"/>
    <property type="match status" value="1"/>
</dbReference>
<dbReference type="PANTHER" id="PTHR47992">
    <property type="entry name" value="PROTEIN PHOSPHATASE"/>
    <property type="match status" value="1"/>
</dbReference>
<dbReference type="PROSITE" id="PS51746">
    <property type="entry name" value="PPM_2"/>
    <property type="match status" value="1"/>
</dbReference>
<evidence type="ECO:0000256" key="4">
    <source>
        <dbReference type="RuleBase" id="RU003465"/>
    </source>
</evidence>
<evidence type="ECO:0000256" key="1">
    <source>
        <dbReference type="ARBA" id="ARBA00022723"/>
    </source>
</evidence>
<dbReference type="InterPro" id="IPR001932">
    <property type="entry name" value="PPM-type_phosphatase-like_dom"/>
</dbReference>
<dbReference type="InterPro" id="IPR015655">
    <property type="entry name" value="PP2C"/>
</dbReference>
<gene>
    <name evidence="7" type="ORF">PBIL07802_LOCUS19989</name>
    <name evidence="8" type="ORF">PBIL07802_LOCUS19990</name>
</gene>
<dbReference type="SMART" id="SM00331">
    <property type="entry name" value="PP2C_SIG"/>
    <property type="match status" value="1"/>
</dbReference>
<dbReference type="Pfam" id="PF00481">
    <property type="entry name" value="PP2C"/>
    <property type="match status" value="1"/>
</dbReference>
<evidence type="ECO:0000313" key="8">
    <source>
        <dbReference type="EMBL" id="CAE0257729.1"/>
    </source>
</evidence>
<evidence type="ECO:0000259" key="6">
    <source>
        <dbReference type="PROSITE" id="PS51746"/>
    </source>
</evidence>
<dbReference type="AlphaFoldDB" id="A0A7S3DHY7"/>
<evidence type="ECO:0000256" key="2">
    <source>
        <dbReference type="ARBA" id="ARBA00022801"/>
    </source>
</evidence>
<feature type="region of interest" description="Disordered" evidence="5">
    <location>
        <begin position="524"/>
        <end position="614"/>
    </location>
</feature>
<dbReference type="InterPro" id="IPR036457">
    <property type="entry name" value="PPM-type-like_dom_sf"/>
</dbReference>
<dbReference type="GO" id="GO:0046872">
    <property type="term" value="F:metal ion binding"/>
    <property type="evidence" value="ECO:0007669"/>
    <property type="project" value="UniProtKB-KW"/>
</dbReference>
<feature type="domain" description="PPM-type phosphatase" evidence="6">
    <location>
        <begin position="20"/>
        <end position="316"/>
    </location>
</feature>
<dbReference type="GO" id="GO:0004722">
    <property type="term" value="F:protein serine/threonine phosphatase activity"/>
    <property type="evidence" value="ECO:0007669"/>
    <property type="project" value="InterPro"/>
</dbReference>
<sequence length="614" mass="65199">MFVTATLNARTFKATAGGIPYGVCITRGRRPYLQDVYKVEDDVGQGSIFFGVFDGHGGRRCPSFVSERLPKRIKEGKPYSSDPETTLSEACLDVDNEYILKARKEGHYDGTTGIMCLLSGRRLTVVNVGDSRAVLGRGNSVLALSDDQKPSRPDEKRRIMDAGGRVLFNGVWRVEGSLAVSRAFGDVELKRRGVQRFGTSPKMTRTGGFASPPRTPTSPSMSVSSPASTLASPSTRKQEGFLVTARPEVSEFDLNASTDDFIVLASDGLWDVVSNDEAITIVRKSANSIGGAALALVQEAFRRNSMDNICALVVDLRPYLQRVGGGLPMIGRGMMTAGEVNLHANEGAQFQHDANALASVGHSGEGGKDRRHMAHHGMLKHGHSHHDNRATNRSGGAGVEVEGHQIASPSEADAKKSGGSNSRGGSGKKREKPHAAHSGEGSNYVDSGARTLGMQPKFASRKVFDEMMRQLDTGKKPTPKKPIGARHTVDGGGGAGMTSYYGGARRANHPVGSQAFQRAMRARGVPARSKQKEGGGDEEIPAGKASLPVTRPLTHQMRGRTDVVPPSSSPSSAPHDLLGQGVTGRRAGNERKGGRVPGAQGGGVAKTLGWPLLS</sequence>
<protein>
    <recommendedName>
        <fullName evidence="6">PPM-type phosphatase domain-containing protein</fullName>
    </recommendedName>
</protein>
<keyword evidence="1" id="KW-0479">Metal-binding</keyword>
<dbReference type="Gene3D" id="3.60.40.10">
    <property type="entry name" value="PPM-type phosphatase domain"/>
    <property type="match status" value="1"/>
</dbReference>
<dbReference type="SUPFAM" id="SSF81606">
    <property type="entry name" value="PP2C-like"/>
    <property type="match status" value="1"/>
</dbReference>
<reference evidence="8" key="1">
    <citation type="submission" date="2021-01" db="EMBL/GenBank/DDBJ databases">
        <authorList>
            <person name="Corre E."/>
            <person name="Pelletier E."/>
            <person name="Niang G."/>
            <person name="Scheremetjew M."/>
            <person name="Finn R."/>
            <person name="Kale V."/>
            <person name="Holt S."/>
            <person name="Cochrane G."/>
            <person name="Meng A."/>
            <person name="Brown T."/>
            <person name="Cohen L."/>
        </authorList>
    </citation>
    <scope>NUCLEOTIDE SEQUENCE</scope>
    <source>
        <strain evidence="8">NIES-2562</strain>
    </source>
</reference>
<keyword evidence="3 4" id="KW-0904">Protein phosphatase</keyword>
<feature type="region of interest" description="Disordered" evidence="5">
    <location>
        <begin position="197"/>
        <end position="239"/>
    </location>
</feature>
<dbReference type="EMBL" id="HBIB01030849">
    <property type="protein sequence ID" value="CAE0257728.1"/>
    <property type="molecule type" value="Transcribed_RNA"/>
</dbReference>
<evidence type="ECO:0000256" key="3">
    <source>
        <dbReference type="ARBA" id="ARBA00022912"/>
    </source>
</evidence>
<evidence type="ECO:0000256" key="5">
    <source>
        <dbReference type="SAM" id="MobiDB-lite"/>
    </source>
</evidence>
<dbReference type="EMBL" id="HBIB01030850">
    <property type="protein sequence ID" value="CAE0257729.1"/>
    <property type="molecule type" value="Transcribed_RNA"/>
</dbReference>
<dbReference type="PROSITE" id="PS01032">
    <property type="entry name" value="PPM_1"/>
    <property type="match status" value="1"/>
</dbReference>
<feature type="compositionally biased region" description="Low complexity" evidence="5">
    <location>
        <begin position="217"/>
        <end position="235"/>
    </location>
</feature>
<feature type="region of interest" description="Disordered" evidence="5">
    <location>
        <begin position="407"/>
        <end position="450"/>
    </location>
</feature>
<proteinExistence type="inferred from homology"/>
<feature type="region of interest" description="Disordered" evidence="5">
    <location>
        <begin position="472"/>
        <end position="496"/>
    </location>
</feature>
<organism evidence="8">
    <name type="scientific">Palpitomonas bilix</name>
    <dbReference type="NCBI Taxonomy" id="652834"/>
    <lineage>
        <taxon>Eukaryota</taxon>
        <taxon>Eukaryota incertae sedis</taxon>
    </lineage>
</organism>
<dbReference type="InterPro" id="IPR000222">
    <property type="entry name" value="PP2C_BS"/>
</dbReference>
<keyword evidence="2 4" id="KW-0378">Hydrolase</keyword>
<name>A0A7S3DHY7_9EUKA</name>
<comment type="similarity">
    <text evidence="4">Belongs to the PP2C family.</text>
</comment>
<evidence type="ECO:0000313" key="7">
    <source>
        <dbReference type="EMBL" id="CAE0257728.1"/>
    </source>
</evidence>
<feature type="region of interest" description="Disordered" evidence="5">
    <location>
        <begin position="378"/>
        <end position="397"/>
    </location>
</feature>
<accession>A0A7S3DHY7</accession>
<dbReference type="CDD" id="cd00143">
    <property type="entry name" value="PP2Cc"/>
    <property type="match status" value="1"/>
</dbReference>
<feature type="compositionally biased region" description="Gly residues" evidence="5">
    <location>
        <begin position="595"/>
        <end position="604"/>
    </location>
</feature>